<accession>A0A7R6SZE9</accession>
<keyword evidence="6" id="KW-0902">Two-component regulatory system</keyword>
<evidence type="ECO:0000256" key="5">
    <source>
        <dbReference type="ARBA" id="ARBA00022840"/>
    </source>
</evidence>
<dbReference type="PROSITE" id="PS00688">
    <property type="entry name" value="SIGMA54_INTERACT_3"/>
    <property type="match status" value="1"/>
</dbReference>
<comment type="subcellular location">
    <subcellularLocation>
        <location evidence="1">Cytoplasm</location>
    </subcellularLocation>
</comment>
<dbReference type="InterPro" id="IPR001789">
    <property type="entry name" value="Sig_transdc_resp-reg_receiver"/>
</dbReference>
<dbReference type="FunFam" id="1.10.8.60:FF:000014">
    <property type="entry name" value="DNA-binding transcriptional regulator NtrC"/>
    <property type="match status" value="1"/>
</dbReference>
<dbReference type="GO" id="GO:0043565">
    <property type="term" value="F:sequence-specific DNA binding"/>
    <property type="evidence" value="ECO:0007669"/>
    <property type="project" value="InterPro"/>
</dbReference>
<dbReference type="SUPFAM" id="SSF52172">
    <property type="entry name" value="CheY-like"/>
    <property type="match status" value="1"/>
</dbReference>
<organism evidence="14 15">
    <name type="scientific">Thermotomaculum hydrothermale</name>
    <dbReference type="NCBI Taxonomy" id="981385"/>
    <lineage>
        <taxon>Bacteria</taxon>
        <taxon>Pseudomonadati</taxon>
        <taxon>Acidobacteriota</taxon>
        <taxon>Holophagae</taxon>
        <taxon>Thermotomaculales</taxon>
        <taxon>Thermotomaculaceae</taxon>
        <taxon>Thermotomaculum</taxon>
    </lineage>
</organism>
<evidence type="ECO:0000259" key="12">
    <source>
        <dbReference type="PROSITE" id="PS50045"/>
    </source>
</evidence>
<evidence type="ECO:0000256" key="4">
    <source>
        <dbReference type="ARBA" id="ARBA00022741"/>
    </source>
</evidence>
<keyword evidence="3 11" id="KW-0597">Phosphoprotein</keyword>
<dbReference type="SMART" id="SM00382">
    <property type="entry name" value="AAA"/>
    <property type="match status" value="1"/>
</dbReference>
<dbReference type="InterPro" id="IPR058031">
    <property type="entry name" value="AAA_lid_NorR"/>
</dbReference>
<evidence type="ECO:0000256" key="7">
    <source>
        <dbReference type="ARBA" id="ARBA00023015"/>
    </source>
</evidence>
<dbReference type="GO" id="GO:0005524">
    <property type="term" value="F:ATP binding"/>
    <property type="evidence" value="ECO:0007669"/>
    <property type="project" value="UniProtKB-KW"/>
</dbReference>
<gene>
    <name evidence="14" type="ORF">TTHT_2248</name>
</gene>
<evidence type="ECO:0000256" key="6">
    <source>
        <dbReference type="ARBA" id="ARBA00023012"/>
    </source>
</evidence>
<keyword evidence="9" id="KW-0010">Activator</keyword>
<dbReference type="Gene3D" id="3.40.50.2300">
    <property type="match status" value="1"/>
</dbReference>
<dbReference type="InterPro" id="IPR002197">
    <property type="entry name" value="HTH_Fis"/>
</dbReference>
<feature type="modified residue" description="4-aspartylphosphate" evidence="11">
    <location>
        <position position="53"/>
    </location>
</feature>
<feature type="domain" description="Response regulatory" evidence="13">
    <location>
        <begin position="4"/>
        <end position="118"/>
    </location>
</feature>
<evidence type="ECO:0000313" key="15">
    <source>
        <dbReference type="Proteomes" id="UP000595564"/>
    </source>
</evidence>
<dbReference type="GO" id="GO:0000160">
    <property type="term" value="P:phosphorelay signal transduction system"/>
    <property type="evidence" value="ECO:0007669"/>
    <property type="project" value="UniProtKB-KW"/>
</dbReference>
<evidence type="ECO:0000256" key="1">
    <source>
        <dbReference type="ARBA" id="ARBA00004496"/>
    </source>
</evidence>
<dbReference type="EMBL" id="AP017470">
    <property type="protein sequence ID" value="BBB33670.1"/>
    <property type="molecule type" value="Genomic_DNA"/>
</dbReference>
<dbReference type="InterPro" id="IPR002078">
    <property type="entry name" value="Sigma_54_int"/>
</dbReference>
<keyword evidence="5" id="KW-0067">ATP-binding</keyword>
<dbReference type="FunFam" id="3.40.50.2300:FF:000018">
    <property type="entry name" value="DNA-binding transcriptional regulator NtrC"/>
    <property type="match status" value="1"/>
</dbReference>
<dbReference type="Pfam" id="PF00158">
    <property type="entry name" value="Sigma54_activat"/>
    <property type="match status" value="1"/>
</dbReference>
<dbReference type="Pfam" id="PF00072">
    <property type="entry name" value="Response_reg"/>
    <property type="match status" value="1"/>
</dbReference>
<dbReference type="PROSITE" id="PS50110">
    <property type="entry name" value="RESPONSE_REGULATORY"/>
    <property type="match status" value="1"/>
</dbReference>
<name>A0A7R6SZE9_9BACT</name>
<evidence type="ECO:0000256" key="9">
    <source>
        <dbReference type="ARBA" id="ARBA00023159"/>
    </source>
</evidence>
<dbReference type="KEGG" id="thyd:TTHT_2248"/>
<dbReference type="PRINTS" id="PR01590">
    <property type="entry name" value="HTHFIS"/>
</dbReference>
<dbReference type="Pfam" id="PF02954">
    <property type="entry name" value="HTH_8"/>
    <property type="match status" value="1"/>
</dbReference>
<evidence type="ECO:0000313" key="14">
    <source>
        <dbReference type="EMBL" id="BBB33670.1"/>
    </source>
</evidence>
<evidence type="ECO:0000256" key="3">
    <source>
        <dbReference type="ARBA" id="ARBA00022553"/>
    </source>
</evidence>
<dbReference type="Gene3D" id="3.40.50.300">
    <property type="entry name" value="P-loop containing nucleotide triphosphate hydrolases"/>
    <property type="match status" value="1"/>
</dbReference>
<dbReference type="SMART" id="SM00448">
    <property type="entry name" value="REC"/>
    <property type="match status" value="1"/>
</dbReference>
<dbReference type="PANTHER" id="PTHR32071">
    <property type="entry name" value="TRANSCRIPTIONAL REGULATORY PROTEIN"/>
    <property type="match status" value="1"/>
</dbReference>
<evidence type="ECO:0000256" key="2">
    <source>
        <dbReference type="ARBA" id="ARBA00022490"/>
    </source>
</evidence>
<reference evidence="14 15" key="1">
    <citation type="journal article" date="2012" name="Extremophiles">
        <title>Thermotomaculum hydrothermale gen. nov., sp. nov., a novel heterotrophic thermophile within the phylum Acidobacteria from a deep-sea hydrothermal vent chimney in the Southern Okinawa Trough.</title>
        <authorList>
            <person name="Izumi H."/>
            <person name="Nunoura T."/>
            <person name="Miyazaki M."/>
            <person name="Mino S."/>
            <person name="Toki T."/>
            <person name="Takai K."/>
            <person name="Sako Y."/>
            <person name="Sawabe T."/>
            <person name="Nakagawa S."/>
        </authorList>
    </citation>
    <scope>NUCLEOTIDE SEQUENCE [LARGE SCALE GENOMIC DNA]</scope>
    <source>
        <strain evidence="14 15">AC55</strain>
    </source>
</reference>
<evidence type="ECO:0000256" key="10">
    <source>
        <dbReference type="ARBA" id="ARBA00023163"/>
    </source>
</evidence>
<protein>
    <submittedName>
        <fullName evidence="14">Two-component system, NtrC family, nitrogen regulation response regulator NtrX</fullName>
    </submittedName>
</protein>
<dbReference type="InterPro" id="IPR009057">
    <property type="entry name" value="Homeodomain-like_sf"/>
</dbReference>
<feature type="domain" description="Sigma-54 factor interaction" evidence="12">
    <location>
        <begin position="140"/>
        <end position="369"/>
    </location>
</feature>
<dbReference type="Gene3D" id="1.10.8.60">
    <property type="match status" value="1"/>
</dbReference>
<dbReference type="SUPFAM" id="SSF46689">
    <property type="entry name" value="Homeodomain-like"/>
    <property type="match status" value="1"/>
</dbReference>
<evidence type="ECO:0000256" key="8">
    <source>
        <dbReference type="ARBA" id="ARBA00023125"/>
    </source>
</evidence>
<keyword evidence="7" id="KW-0805">Transcription regulation</keyword>
<dbReference type="GO" id="GO:0006355">
    <property type="term" value="P:regulation of DNA-templated transcription"/>
    <property type="evidence" value="ECO:0007669"/>
    <property type="project" value="InterPro"/>
</dbReference>
<keyword evidence="15" id="KW-1185">Reference proteome</keyword>
<dbReference type="Proteomes" id="UP000595564">
    <property type="component" value="Chromosome"/>
</dbReference>
<keyword evidence="10" id="KW-0804">Transcription</keyword>
<dbReference type="Gene3D" id="1.10.10.60">
    <property type="entry name" value="Homeodomain-like"/>
    <property type="match status" value="1"/>
</dbReference>
<evidence type="ECO:0000259" key="13">
    <source>
        <dbReference type="PROSITE" id="PS50110"/>
    </source>
</evidence>
<evidence type="ECO:0000256" key="11">
    <source>
        <dbReference type="PROSITE-ProRule" id="PRU00169"/>
    </source>
</evidence>
<dbReference type="Pfam" id="PF25601">
    <property type="entry name" value="AAA_lid_14"/>
    <property type="match status" value="1"/>
</dbReference>
<dbReference type="InterPro" id="IPR025944">
    <property type="entry name" value="Sigma_54_int_dom_CS"/>
</dbReference>
<dbReference type="CDD" id="cd00009">
    <property type="entry name" value="AAA"/>
    <property type="match status" value="1"/>
</dbReference>
<proteinExistence type="predicted"/>
<keyword evidence="8" id="KW-0238">DNA-binding</keyword>
<dbReference type="InterPro" id="IPR011006">
    <property type="entry name" value="CheY-like_superfamily"/>
</dbReference>
<dbReference type="SUPFAM" id="SSF52540">
    <property type="entry name" value="P-loop containing nucleoside triphosphate hydrolases"/>
    <property type="match status" value="1"/>
</dbReference>
<dbReference type="InterPro" id="IPR027417">
    <property type="entry name" value="P-loop_NTPase"/>
</dbReference>
<sequence>MSERILIVDDENNIRLTLKTILEEEGYFCLLASSGKEAIEIMKGQEVDLVITDIWMENIDGIELIEYMKKHGIDAEIIVISGHATIELAVKATKKGAFDFLEKPLSFDKLILSVKNALDRKKLKEKNKWLLEELNKTTPLIGTSPLFQKLLEDIELAAPSDGRILIYGENGTGKEVVAKTIHFKSKRAHMPMVDVNCAAIPEELIESELFGHKKGAFTGATENKKGKFLIANGGTLFLDEIGDMSLKTQAKVLRALQENEITPVGETKSYPVDVRIIAATNKNLQDEIEKGNFRQDLYYRLNVIELYVPSLRERIEDIPLLAEFFVKKFAAEKKIEPKEITNEAMNILMSYSWPGNVRELQNLIERLMIMVPDDKILPKHIPYPINKTTPESEALLSLKDAKEEFEKEYITKVLKITHWNISQASKLLGIERSYLHKKIKKYNIEFNEKINQ</sequence>
<dbReference type="InterPro" id="IPR003593">
    <property type="entry name" value="AAA+_ATPase"/>
</dbReference>
<keyword evidence="2" id="KW-0963">Cytoplasm</keyword>
<dbReference type="FunFam" id="3.40.50.300:FF:000006">
    <property type="entry name" value="DNA-binding transcriptional regulator NtrC"/>
    <property type="match status" value="1"/>
</dbReference>
<dbReference type="PANTHER" id="PTHR32071:SF17">
    <property type="entry name" value="TRANSCRIPTIONAL REGULATOR (NTRC FAMILY)"/>
    <property type="match status" value="1"/>
</dbReference>
<dbReference type="GO" id="GO:0005737">
    <property type="term" value="C:cytoplasm"/>
    <property type="evidence" value="ECO:0007669"/>
    <property type="project" value="UniProtKB-SubCell"/>
</dbReference>
<keyword evidence="4" id="KW-0547">Nucleotide-binding</keyword>
<dbReference type="RefSeq" id="WP_201327984.1">
    <property type="nucleotide sequence ID" value="NZ_AP017470.1"/>
</dbReference>
<dbReference type="PROSITE" id="PS00676">
    <property type="entry name" value="SIGMA54_INTERACT_2"/>
    <property type="match status" value="1"/>
</dbReference>
<dbReference type="AlphaFoldDB" id="A0A7R6SZE9"/>
<dbReference type="InterPro" id="IPR025943">
    <property type="entry name" value="Sigma_54_int_dom_ATP-bd_2"/>
</dbReference>
<dbReference type="PROSITE" id="PS50045">
    <property type="entry name" value="SIGMA54_INTERACT_4"/>
    <property type="match status" value="1"/>
</dbReference>